<proteinExistence type="predicted"/>
<keyword evidence="2" id="KW-1185">Reference proteome</keyword>
<organism evidence="1 2">
    <name type="scientific">Armadillidium nasatum</name>
    <dbReference type="NCBI Taxonomy" id="96803"/>
    <lineage>
        <taxon>Eukaryota</taxon>
        <taxon>Metazoa</taxon>
        <taxon>Ecdysozoa</taxon>
        <taxon>Arthropoda</taxon>
        <taxon>Crustacea</taxon>
        <taxon>Multicrustacea</taxon>
        <taxon>Malacostraca</taxon>
        <taxon>Eumalacostraca</taxon>
        <taxon>Peracarida</taxon>
        <taxon>Isopoda</taxon>
        <taxon>Oniscidea</taxon>
        <taxon>Crinocheta</taxon>
        <taxon>Armadillidiidae</taxon>
        <taxon>Armadillidium</taxon>
    </lineage>
</organism>
<comment type="caution">
    <text evidence="1">The sequence shown here is derived from an EMBL/GenBank/DDBJ whole genome shotgun (WGS) entry which is preliminary data.</text>
</comment>
<dbReference type="OrthoDB" id="10031887at2759"/>
<gene>
    <name evidence="1" type="ORF">Anas_10098</name>
</gene>
<name>A0A5N5TCB3_9CRUS</name>
<sequence>MLAKASSEASANFHDDPVWNIRHVLPELNLENNSVTDVYYNVGDAAFLPCRFPQYSRHHEK</sequence>
<accession>A0A5N5TCB3</accession>
<dbReference type="Proteomes" id="UP000326759">
    <property type="component" value="Unassembled WGS sequence"/>
</dbReference>
<dbReference type="EMBL" id="SEYY01003580">
    <property type="protein sequence ID" value="KAB7504211.1"/>
    <property type="molecule type" value="Genomic_DNA"/>
</dbReference>
<dbReference type="AlphaFoldDB" id="A0A5N5TCB3"/>
<evidence type="ECO:0000313" key="1">
    <source>
        <dbReference type="EMBL" id="KAB7504211.1"/>
    </source>
</evidence>
<protein>
    <submittedName>
        <fullName evidence="1">Uncharacterized protein</fullName>
    </submittedName>
</protein>
<evidence type="ECO:0000313" key="2">
    <source>
        <dbReference type="Proteomes" id="UP000326759"/>
    </source>
</evidence>
<reference evidence="1 2" key="1">
    <citation type="journal article" date="2019" name="PLoS Biol.">
        <title>Sex chromosomes control vertical transmission of feminizing Wolbachia symbionts in an isopod.</title>
        <authorList>
            <person name="Becking T."/>
            <person name="Chebbi M.A."/>
            <person name="Giraud I."/>
            <person name="Moumen B."/>
            <person name="Laverre T."/>
            <person name="Caubet Y."/>
            <person name="Peccoud J."/>
            <person name="Gilbert C."/>
            <person name="Cordaux R."/>
        </authorList>
    </citation>
    <scope>NUCLEOTIDE SEQUENCE [LARGE SCALE GENOMIC DNA]</scope>
    <source>
        <strain evidence="1">ANa2</strain>
        <tissue evidence="1">Whole body excluding digestive tract and cuticle</tissue>
    </source>
</reference>